<reference evidence="2" key="1">
    <citation type="journal article" date="2017" name="Nat. Ecol. Evol.">
        <title>Genome expansion and lineage-specific genetic innovations in the forest pathogenic fungi Armillaria.</title>
        <authorList>
            <person name="Sipos G."/>
            <person name="Prasanna A.N."/>
            <person name="Walter M.C."/>
            <person name="O'Connor E."/>
            <person name="Balint B."/>
            <person name="Krizsan K."/>
            <person name="Kiss B."/>
            <person name="Hess J."/>
            <person name="Varga T."/>
            <person name="Slot J."/>
            <person name="Riley R."/>
            <person name="Boka B."/>
            <person name="Rigling D."/>
            <person name="Barry K."/>
            <person name="Lee J."/>
            <person name="Mihaltcheva S."/>
            <person name="LaButti K."/>
            <person name="Lipzen A."/>
            <person name="Waldron R."/>
            <person name="Moloney N.M."/>
            <person name="Sperisen C."/>
            <person name="Kredics L."/>
            <person name="Vagvoelgyi C."/>
            <person name="Patrignani A."/>
            <person name="Fitzpatrick D."/>
            <person name="Nagy I."/>
            <person name="Doyle S."/>
            <person name="Anderson J.B."/>
            <person name="Grigoriev I.V."/>
            <person name="Gueldener U."/>
            <person name="Muensterkoetter M."/>
            <person name="Nagy L.G."/>
        </authorList>
    </citation>
    <scope>NUCLEOTIDE SEQUENCE [LARGE SCALE GENOMIC DNA]</scope>
    <source>
        <strain evidence="2">Ar21-2</strain>
    </source>
</reference>
<name>A0A2H3D110_ARMGA</name>
<gene>
    <name evidence="1" type="ORF">ARMGADRAFT_1037177</name>
</gene>
<proteinExistence type="predicted"/>
<dbReference type="AlphaFoldDB" id="A0A2H3D110"/>
<evidence type="ECO:0000313" key="2">
    <source>
        <dbReference type="Proteomes" id="UP000217790"/>
    </source>
</evidence>
<dbReference type="OrthoDB" id="3130635at2759"/>
<organism evidence="1 2">
    <name type="scientific">Armillaria gallica</name>
    <name type="common">Bulbous honey fungus</name>
    <name type="synonym">Armillaria bulbosa</name>
    <dbReference type="NCBI Taxonomy" id="47427"/>
    <lineage>
        <taxon>Eukaryota</taxon>
        <taxon>Fungi</taxon>
        <taxon>Dikarya</taxon>
        <taxon>Basidiomycota</taxon>
        <taxon>Agaricomycotina</taxon>
        <taxon>Agaricomycetes</taxon>
        <taxon>Agaricomycetidae</taxon>
        <taxon>Agaricales</taxon>
        <taxon>Marasmiineae</taxon>
        <taxon>Physalacriaceae</taxon>
        <taxon>Armillaria</taxon>
    </lineage>
</organism>
<evidence type="ECO:0000313" key="1">
    <source>
        <dbReference type="EMBL" id="PBK84458.1"/>
    </source>
</evidence>
<keyword evidence="2" id="KW-1185">Reference proteome</keyword>
<dbReference type="Proteomes" id="UP000217790">
    <property type="component" value="Unassembled WGS sequence"/>
</dbReference>
<sequence length="539" mass="61698">MSSSSSSDVESTPSESVSELPGYQIDVRYRDILNKDFSLTTVKPGDETDALVERWWMCQPDLLEEGIPLIRTPSYHMEDVHSGQNPFYQTRQHALSRDLMYWFMCLGQRIQIIVSKADRATMRPVDPVRFPPEIQHMFIAACAAGHGQLKNLRAAQWLSKQTLSEGILVELRPGMEECAAHGHEVTMIKCGVWPSLYCLPHTVETLQVWEMVLQVAPGLYRLCDNRSHLSSLTLDRVSVLFIATTVSGPFDDIDGWREDHRFSTMGSTLVPRYSTVLDELVIYDREDQSGSSLERIIDATAGTLEDDIPSRVTLSGDETLTKRLDSSYMSTLRLIFIQNFSVQEDIWDCWSESVEDLTIGADGKEQDTVPTLQQFQQLKTLRFELNLVSDSLPWILEVTRSWSSAKKAHFHLIIYENQPYQSTAETICRLSTYDHHLELWAHCDSWNTWWDGLTDSLLDALAPNLTNRGTRFTGDFFITFVMQQKPKELEQQGPSSQVWYANRLLTSYKGRVLHRSQMDIVVKINFLSFDEYRNKGGKI</sequence>
<dbReference type="EMBL" id="KZ293698">
    <property type="protein sequence ID" value="PBK84458.1"/>
    <property type="molecule type" value="Genomic_DNA"/>
</dbReference>
<accession>A0A2H3D110</accession>
<dbReference type="InParanoid" id="A0A2H3D110"/>
<protein>
    <submittedName>
        <fullName evidence="1">Uncharacterized protein</fullName>
    </submittedName>
</protein>